<name>A0A0S4QU58_9ACTN</name>
<reference evidence="2" key="1">
    <citation type="submission" date="2015-11" db="EMBL/GenBank/DDBJ databases">
        <authorList>
            <person name="Varghese N."/>
        </authorList>
    </citation>
    <scope>NUCLEOTIDE SEQUENCE [LARGE SCALE GENOMIC DNA]</scope>
    <source>
        <strain evidence="2">DSM 45899</strain>
    </source>
</reference>
<protein>
    <submittedName>
        <fullName evidence="1">Uncharacterized protein</fullName>
    </submittedName>
</protein>
<dbReference type="Proteomes" id="UP000198802">
    <property type="component" value="Unassembled WGS sequence"/>
</dbReference>
<dbReference type="EMBL" id="FAOZ01000018">
    <property type="protein sequence ID" value="CUU58364.1"/>
    <property type="molecule type" value="Genomic_DNA"/>
</dbReference>
<evidence type="ECO:0000313" key="2">
    <source>
        <dbReference type="Proteomes" id="UP000198802"/>
    </source>
</evidence>
<gene>
    <name evidence="1" type="ORF">Ga0074812_118136</name>
</gene>
<dbReference type="AlphaFoldDB" id="A0A0S4QU58"/>
<accession>A0A0S4QU58</accession>
<organism evidence="1 2">
    <name type="scientific">Parafrankia irregularis</name>
    <dbReference type="NCBI Taxonomy" id="795642"/>
    <lineage>
        <taxon>Bacteria</taxon>
        <taxon>Bacillati</taxon>
        <taxon>Actinomycetota</taxon>
        <taxon>Actinomycetes</taxon>
        <taxon>Frankiales</taxon>
        <taxon>Frankiaceae</taxon>
        <taxon>Parafrankia</taxon>
    </lineage>
</organism>
<evidence type="ECO:0000313" key="1">
    <source>
        <dbReference type="EMBL" id="CUU58364.1"/>
    </source>
</evidence>
<proteinExistence type="predicted"/>
<keyword evidence="2" id="KW-1185">Reference proteome</keyword>
<sequence length="69" mass="7380">MTDVHRRGAPGQPAVAVSAVGHFRRRWNGRDIPAGSPAVVPFEDGAAGGGIRPWNRGGTCPSGFWGRWR</sequence>